<protein>
    <submittedName>
        <fullName evidence="2">Uncharacterized protein</fullName>
    </submittedName>
</protein>
<evidence type="ECO:0000313" key="2">
    <source>
        <dbReference type="EMBL" id="MBE1603573.1"/>
    </source>
</evidence>
<comment type="caution">
    <text evidence="2">The sequence shown here is derived from an EMBL/GenBank/DDBJ whole genome shotgun (WGS) entry which is preliminary data.</text>
</comment>
<name>A0A927RHK8_9ACTN</name>
<keyword evidence="3" id="KW-1185">Reference proteome</keyword>
<dbReference type="EMBL" id="JADBEM010000001">
    <property type="protein sequence ID" value="MBE1603573.1"/>
    <property type="molecule type" value="Genomic_DNA"/>
</dbReference>
<gene>
    <name evidence="2" type="ORF">HEB94_000421</name>
</gene>
<feature type="compositionally biased region" description="Basic and acidic residues" evidence="1">
    <location>
        <begin position="53"/>
        <end position="62"/>
    </location>
</feature>
<feature type="compositionally biased region" description="Polar residues" evidence="1">
    <location>
        <begin position="1"/>
        <end position="10"/>
    </location>
</feature>
<proteinExistence type="predicted"/>
<evidence type="ECO:0000313" key="3">
    <source>
        <dbReference type="Proteomes" id="UP000638648"/>
    </source>
</evidence>
<accession>A0A927RHK8</accession>
<sequence>MPARSGATNSGRRHWTPGDARSPLRGRRGLGAQRERAGSEGVDAEAINVGVRPPEHRVNLTN</sequence>
<dbReference type="Proteomes" id="UP000638648">
    <property type="component" value="Unassembled WGS sequence"/>
</dbReference>
<reference evidence="2" key="1">
    <citation type="submission" date="2020-10" db="EMBL/GenBank/DDBJ databases">
        <title>Sequencing the genomes of 1000 actinobacteria strains.</title>
        <authorList>
            <person name="Klenk H.-P."/>
        </authorList>
    </citation>
    <scope>NUCLEOTIDE SEQUENCE</scope>
    <source>
        <strain evidence="2">DSM 45354</strain>
    </source>
</reference>
<evidence type="ECO:0000256" key="1">
    <source>
        <dbReference type="SAM" id="MobiDB-lite"/>
    </source>
</evidence>
<dbReference type="AlphaFoldDB" id="A0A927RHK8"/>
<feature type="region of interest" description="Disordered" evidence="1">
    <location>
        <begin position="1"/>
        <end position="62"/>
    </location>
</feature>
<organism evidence="2 3">
    <name type="scientific">Actinopolymorpha pittospori</name>
    <dbReference type="NCBI Taxonomy" id="648752"/>
    <lineage>
        <taxon>Bacteria</taxon>
        <taxon>Bacillati</taxon>
        <taxon>Actinomycetota</taxon>
        <taxon>Actinomycetes</taxon>
        <taxon>Propionibacteriales</taxon>
        <taxon>Actinopolymorphaceae</taxon>
        <taxon>Actinopolymorpha</taxon>
    </lineage>
</organism>